<dbReference type="SMART" id="SM00220">
    <property type="entry name" value="S_TKc"/>
    <property type="match status" value="1"/>
</dbReference>
<evidence type="ECO:0000256" key="3">
    <source>
        <dbReference type="ARBA" id="ARBA00022741"/>
    </source>
</evidence>
<dbReference type="GeneID" id="94846464"/>
<dbReference type="PROSITE" id="PS00108">
    <property type="entry name" value="PROTEIN_KINASE_ST"/>
    <property type="match status" value="1"/>
</dbReference>
<dbReference type="SUPFAM" id="SSF56112">
    <property type="entry name" value="Protein kinase-like (PK-like)"/>
    <property type="match status" value="1"/>
</dbReference>
<gene>
    <name evidence="8" type="ORF">TRFO_37983</name>
</gene>
<dbReference type="FunFam" id="3.30.200.20:FF:000315">
    <property type="entry name" value="Calcium-dependent protein kinase 3"/>
    <property type="match status" value="1"/>
</dbReference>
<dbReference type="EMBL" id="MLAK01001214">
    <property type="protein sequence ID" value="OHS95909.1"/>
    <property type="molecule type" value="Genomic_DNA"/>
</dbReference>
<keyword evidence="3" id="KW-0547">Nucleotide-binding</keyword>
<protein>
    <recommendedName>
        <fullName evidence="7">Protein kinase domain-containing protein</fullName>
    </recommendedName>
</protein>
<evidence type="ECO:0000256" key="4">
    <source>
        <dbReference type="ARBA" id="ARBA00022777"/>
    </source>
</evidence>
<evidence type="ECO:0000256" key="2">
    <source>
        <dbReference type="ARBA" id="ARBA00022679"/>
    </source>
</evidence>
<keyword evidence="4" id="KW-0418">Kinase</keyword>
<dbReference type="Gene3D" id="1.10.510.10">
    <property type="entry name" value="Transferase(Phosphotransferase) domain 1"/>
    <property type="match status" value="1"/>
</dbReference>
<evidence type="ECO:0000313" key="9">
    <source>
        <dbReference type="Proteomes" id="UP000179807"/>
    </source>
</evidence>
<dbReference type="InterPro" id="IPR045269">
    <property type="entry name" value="Atg1-like"/>
</dbReference>
<dbReference type="PROSITE" id="PS50011">
    <property type="entry name" value="PROTEIN_KINASE_DOM"/>
    <property type="match status" value="1"/>
</dbReference>
<dbReference type="GO" id="GO:0005524">
    <property type="term" value="F:ATP binding"/>
    <property type="evidence" value="ECO:0007669"/>
    <property type="project" value="UniProtKB-KW"/>
</dbReference>
<evidence type="ECO:0000256" key="5">
    <source>
        <dbReference type="ARBA" id="ARBA00022840"/>
    </source>
</evidence>
<dbReference type="InterPro" id="IPR008271">
    <property type="entry name" value="Ser/Thr_kinase_AS"/>
</dbReference>
<evidence type="ECO:0000256" key="1">
    <source>
        <dbReference type="ARBA" id="ARBA00022527"/>
    </source>
</evidence>
<evidence type="ECO:0000256" key="6">
    <source>
        <dbReference type="SAM" id="MobiDB-lite"/>
    </source>
</evidence>
<evidence type="ECO:0000259" key="7">
    <source>
        <dbReference type="PROSITE" id="PS50011"/>
    </source>
</evidence>
<dbReference type="Proteomes" id="UP000179807">
    <property type="component" value="Unassembled WGS sequence"/>
</dbReference>
<dbReference type="GO" id="GO:0004674">
    <property type="term" value="F:protein serine/threonine kinase activity"/>
    <property type="evidence" value="ECO:0007669"/>
    <property type="project" value="UniProtKB-KW"/>
</dbReference>
<dbReference type="InterPro" id="IPR000719">
    <property type="entry name" value="Prot_kinase_dom"/>
</dbReference>
<dbReference type="PANTHER" id="PTHR24348">
    <property type="entry name" value="SERINE/THREONINE-PROTEIN KINASE UNC-51-RELATED"/>
    <property type="match status" value="1"/>
</dbReference>
<organism evidence="8 9">
    <name type="scientific">Tritrichomonas foetus</name>
    <dbReference type="NCBI Taxonomy" id="1144522"/>
    <lineage>
        <taxon>Eukaryota</taxon>
        <taxon>Metamonada</taxon>
        <taxon>Parabasalia</taxon>
        <taxon>Tritrichomonadida</taxon>
        <taxon>Tritrichomonadidae</taxon>
        <taxon>Tritrichomonas</taxon>
    </lineage>
</organism>
<accession>A0A1J4JEP1</accession>
<feature type="compositionally biased region" description="Basic and acidic residues" evidence="6">
    <location>
        <begin position="468"/>
        <end position="478"/>
    </location>
</feature>
<dbReference type="CDD" id="cd14003">
    <property type="entry name" value="STKc_AMPK-like"/>
    <property type="match status" value="1"/>
</dbReference>
<dbReference type="InterPro" id="IPR011009">
    <property type="entry name" value="Kinase-like_dom_sf"/>
</dbReference>
<feature type="domain" description="Protein kinase" evidence="7">
    <location>
        <begin position="11"/>
        <end position="260"/>
    </location>
</feature>
<keyword evidence="1" id="KW-0723">Serine/threonine-protein kinase</keyword>
<feature type="compositionally biased region" description="Basic and acidic residues" evidence="6">
    <location>
        <begin position="399"/>
        <end position="408"/>
    </location>
</feature>
<reference evidence="8" key="1">
    <citation type="submission" date="2016-10" db="EMBL/GenBank/DDBJ databases">
        <authorList>
            <person name="Benchimol M."/>
            <person name="Almeida L.G."/>
            <person name="Vasconcelos A.T."/>
            <person name="Perreira-Neves A."/>
            <person name="Rosa I.A."/>
            <person name="Tasca T."/>
            <person name="Bogo M.R."/>
            <person name="de Souza W."/>
        </authorList>
    </citation>
    <scope>NUCLEOTIDE SEQUENCE [LARGE SCALE GENOMIC DNA]</scope>
    <source>
        <strain evidence="8">K</strain>
    </source>
</reference>
<dbReference type="RefSeq" id="XP_068349046.1">
    <property type="nucleotide sequence ID" value="XM_068511760.1"/>
</dbReference>
<keyword evidence="2" id="KW-0808">Transferase</keyword>
<name>A0A1J4JEP1_9EUKA</name>
<proteinExistence type="predicted"/>
<keyword evidence="9" id="KW-1185">Reference proteome</keyword>
<dbReference type="VEuPathDB" id="TrichDB:TRFO_37983"/>
<dbReference type="Pfam" id="PF00069">
    <property type="entry name" value="Pkinase"/>
    <property type="match status" value="1"/>
</dbReference>
<evidence type="ECO:0000313" key="8">
    <source>
        <dbReference type="EMBL" id="OHS95909.1"/>
    </source>
</evidence>
<dbReference type="PANTHER" id="PTHR24348:SF68">
    <property type="entry name" value="SERINE_THREONINE-PROTEIN KINASE ATG1C"/>
    <property type="match status" value="1"/>
</dbReference>
<keyword evidence="5" id="KW-0067">ATP-binding</keyword>
<dbReference type="GO" id="GO:0010506">
    <property type="term" value="P:regulation of autophagy"/>
    <property type="evidence" value="ECO:0007669"/>
    <property type="project" value="InterPro"/>
</dbReference>
<comment type="caution">
    <text evidence="8">The sequence shown here is derived from an EMBL/GenBank/DDBJ whole genome shotgun (WGS) entry which is preliminary data.</text>
</comment>
<feature type="region of interest" description="Disordered" evidence="6">
    <location>
        <begin position="383"/>
        <end position="408"/>
    </location>
</feature>
<dbReference type="AlphaFoldDB" id="A0A1J4JEP1"/>
<dbReference type="GO" id="GO:0005737">
    <property type="term" value="C:cytoplasm"/>
    <property type="evidence" value="ECO:0007669"/>
    <property type="project" value="TreeGrafter"/>
</dbReference>
<dbReference type="FunFam" id="1.10.510.10:FF:000571">
    <property type="entry name" value="Maternal embryonic leucine zipper kinase"/>
    <property type="match status" value="1"/>
</dbReference>
<sequence>MEQIPKTIGHYKLEEEISRGTFSTVWRGQHTLTKSYVAIKIYNRKESNSEAICHEVEILKKLDHPFIAQFFEFLEDDSNYYIIMEYVENGSLLNFINTHENTPEEIGRHYFCQLVCALDYLHNSKLIIHRDIKPENVLIDRNNNIRLIDFGNSFEYNRMNPTSNEACGSTAYSSPEMIKGNKYDSLTDIWSLGVLLYAIIIGELPFEDNNAQMLMRKIIFTDPKYPSRVSQQLRDLFRRLFQKRPENRISLDNIKIHPWVIISKHKHVMDKDIGAEYGHRIFVEKYKKDATQSSPSKNGPRRKSIPIEMSINMHQFINVAIPTRNSSSPVEIDFSPSSDQSPIASPIWEHASFDLDQEEIDTVEISNDDLETNEEYQELIHQHDNEPVISEGLSSNQEENDKNDQNDKEKFIFDKQVLKIIKEYQINIENLLKDLENGVINDKTALYKLLKKEKITDDIVSILTQEQKLTKEGGKRDASSPSSSVKFQLKFSPQMRSEDDMNLKPEVRKKIHMKRKHLRDATREASHTRHTISSFLPRHLRPYISNVSQNQKY</sequence>
<feature type="region of interest" description="Disordered" evidence="6">
    <location>
        <begin position="468"/>
        <end position="487"/>
    </location>
</feature>